<evidence type="ECO:0000313" key="3">
    <source>
        <dbReference type="Proteomes" id="UP000199205"/>
    </source>
</evidence>
<dbReference type="InterPro" id="IPR035437">
    <property type="entry name" value="SNase_OB-fold_sf"/>
</dbReference>
<accession>A0A1C3VM85</accession>
<dbReference type="InterPro" id="IPR016071">
    <property type="entry name" value="Staphylococal_nuclease_OB-fold"/>
</dbReference>
<dbReference type="Pfam" id="PF00565">
    <property type="entry name" value="SNase"/>
    <property type="match status" value="1"/>
</dbReference>
<dbReference type="OrthoDB" id="9805504at2"/>
<feature type="domain" description="TNase-like" evidence="1">
    <location>
        <begin position="42"/>
        <end position="152"/>
    </location>
</feature>
<evidence type="ECO:0000313" key="2">
    <source>
        <dbReference type="EMBL" id="SCB28940.1"/>
    </source>
</evidence>
<organism evidence="2 3">
    <name type="scientific">Rhizobium lusitanum</name>
    <dbReference type="NCBI Taxonomy" id="293958"/>
    <lineage>
        <taxon>Bacteria</taxon>
        <taxon>Pseudomonadati</taxon>
        <taxon>Pseudomonadota</taxon>
        <taxon>Alphaproteobacteria</taxon>
        <taxon>Hyphomicrobiales</taxon>
        <taxon>Rhizobiaceae</taxon>
        <taxon>Rhizobium/Agrobacterium group</taxon>
        <taxon>Rhizobium</taxon>
    </lineage>
</organism>
<dbReference type="RefSeq" id="WP_092573831.1">
    <property type="nucleotide sequence ID" value="NZ_FMAF01000005.1"/>
</dbReference>
<name>A0A1C3VM85_9HYPH</name>
<dbReference type="PANTHER" id="PTHR12302">
    <property type="entry name" value="EBNA2 BINDING PROTEIN P100"/>
    <property type="match status" value="1"/>
</dbReference>
<proteinExistence type="predicted"/>
<dbReference type="GO" id="GO:0004519">
    <property type="term" value="F:endonuclease activity"/>
    <property type="evidence" value="ECO:0007669"/>
    <property type="project" value="UniProtKB-KW"/>
</dbReference>
<protein>
    <submittedName>
        <fullName evidence="2">Endonuclease YncB, thermonuclease family</fullName>
    </submittedName>
</protein>
<dbReference type="Proteomes" id="UP000199205">
    <property type="component" value="Unassembled WGS sequence"/>
</dbReference>
<evidence type="ECO:0000259" key="1">
    <source>
        <dbReference type="PROSITE" id="PS50830"/>
    </source>
</evidence>
<dbReference type="SUPFAM" id="SSF50199">
    <property type="entry name" value="Staphylococcal nuclease"/>
    <property type="match status" value="1"/>
</dbReference>
<dbReference type="PANTHER" id="PTHR12302:SF26">
    <property type="entry name" value="BLR1266 PROTEIN"/>
    <property type="match status" value="1"/>
</dbReference>
<dbReference type="AlphaFoldDB" id="A0A1C3VM85"/>
<keyword evidence="2" id="KW-0255">Endonuclease</keyword>
<dbReference type="Gene3D" id="2.40.50.90">
    <property type="match status" value="1"/>
</dbReference>
<gene>
    <name evidence="2" type="ORF">GA0061101_105549</name>
</gene>
<dbReference type="SMART" id="SM00318">
    <property type="entry name" value="SNc"/>
    <property type="match status" value="1"/>
</dbReference>
<sequence>MTRSCRLFRDGVATFALLAVLGLLALKMNNRPELIQTGSFFVIDGDTLSSDGQRFRLLGIDAPEYRQQCRRNGIDWACGEEARRTLNTLINAGTPECRGRDHDRYGRLLVTCMAGELDINGEMVRSGMALSYGGYTAEEHAARQAKAGVWAGDFERPKDYRREENVAQSNRSNPLTGLIDYLQQLVGWRTQ</sequence>
<keyword evidence="2" id="KW-0540">Nuclease</keyword>
<keyword evidence="2" id="KW-0378">Hydrolase</keyword>
<dbReference type="EMBL" id="FMAF01000005">
    <property type="protein sequence ID" value="SCB28940.1"/>
    <property type="molecule type" value="Genomic_DNA"/>
</dbReference>
<dbReference type="PROSITE" id="PS50830">
    <property type="entry name" value="TNASE_3"/>
    <property type="match status" value="1"/>
</dbReference>
<reference evidence="2 3" key="1">
    <citation type="submission" date="2016-08" db="EMBL/GenBank/DDBJ databases">
        <authorList>
            <person name="Seilhamer J.J."/>
        </authorList>
    </citation>
    <scope>NUCLEOTIDE SEQUENCE [LARGE SCALE GENOMIC DNA]</scope>
    <source>
        <strain evidence="2 3">P1-7</strain>
    </source>
</reference>